<dbReference type="Pfam" id="PF26363">
    <property type="entry name" value="Phospholipase-like"/>
    <property type="match status" value="1"/>
</dbReference>
<name>A0A4S1WE06_9SPHN</name>
<dbReference type="SUPFAM" id="SSF53474">
    <property type="entry name" value="alpha/beta-Hydrolases"/>
    <property type="match status" value="1"/>
</dbReference>
<proteinExistence type="predicted"/>
<evidence type="ECO:0000313" key="2">
    <source>
        <dbReference type="EMBL" id="TGX40783.1"/>
    </source>
</evidence>
<accession>A0A4S1WE06</accession>
<comment type="caution">
    <text evidence="2">The sequence shown here is derived from an EMBL/GenBank/DDBJ whole genome shotgun (WGS) entry which is preliminary data.</text>
</comment>
<feature type="region of interest" description="Disordered" evidence="1">
    <location>
        <begin position="1"/>
        <end position="91"/>
    </location>
</feature>
<evidence type="ECO:0000313" key="3">
    <source>
        <dbReference type="Proteomes" id="UP000309848"/>
    </source>
</evidence>
<gene>
    <name evidence="2" type="ORF">E5A74_14980</name>
</gene>
<dbReference type="EMBL" id="SRXU01000006">
    <property type="protein sequence ID" value="TGX40783.1"/>
    <property type="molecule type" value="Genomic_DNA"/>
</dbReference>
<feature type="compositionally biased region" description="Low complexity" evidence="1">
    <location>
        <begin position="39"/>
        <end position="57"/>
    </location>
</feature>
<sequence length="398" mass="41128">MRVARGRRDNRIDYGVRVPRGASALSPIEGQRAMQVNRAAPASPASTPPSTASSASSKGAEAYRSDWQSPGVTPALHATPSVSSPPRADGVDSLQQRVANDQDAIVPFAPGTRDAQSAPLATPSAIVASGAPSEARLAANDAPDLQQVHTNALLAKDVYNDVPSPPSGYRAANDADLARLGLTPEMLEQPGESSFRARVYVSGEAGQERYTVVFRGSQSGDDWKSNAQQGLGLNSTHYANALEIGKKLARTDADVTLVGHSLGGGLAAEAAIASGRPADTFNAAGLHQNTIEKAQAVAQANGRGFSSINNYRVQGEILTTLQEGGDRAVGAGLGGLITGGLGGAIVGGAVTDLPEAYGAQHDLPNVRPEGAHWWDSINPVDRHSMDWVLAGTAAQAGR</sequence>
<reference evidence="2 3" key="1">
    <citation type="submission" date="2019-04" db="EMBL/GenBank/DDBJ databases">
        <title>Sphingomonas psychrotolerans sp. nov., isolated from soil in the Tianshan Mountains, Xinjiang, China.</title>
        <authorList>
            <person name="Luo Y."/>
            <person name="Sheng H."/>
        </authorList>
    </citation>
    <scope>NUCLEOTIDE SEQUENCE [LARGE SCALE GENOMIC DNA]</scope>
    <source>
        <strain evidence="2 3">KIS18-15</strain>
    </source>
</reference>
<keyword evidence="3" id="KW-1185">Reference proteome</keyword>
<protein>
    <submittedName>
        <fullName evidence="2">DUF2974 domain-containing protein</fullName>
    </submittedName>
</protein>
<dbReference type="OrthoDB" id="7560402at2"/>
<dbReference type="Proteomes" id="UP000309848">
    <property type="component" value="Unassembled WGS sequence"/>
</dbReference>
<evidence type="ECO:0000256" key="1">
    <source>
        <dbReference type="SAM" id="MobiDB-lite"/>
    </source>
</evidence>
<feature type="compositionally biased region" description="Basic and acidic residues" evidence="1">
    <location>
        <begin position="1"/>
        <end position="14"/>
    </location>
</feature>
<organism evidence="2 3">
    <name type="scientific">Sphingomonas naasensis</name>
    <dbReference type="NCBI Taxonomy" id="1344951"/>
    <lineage>
        <taxon>Bacteria</taxon>
        <taxon>Pseudomonadati</taxon>
        <taxon>Pseudomonadota</taxon>
        <taxon>Alphaproteobacteria</taxon>
        <taxon>Sphingomonadales</taxon>
        <taxon>Sphingomonadaceae</taxon>
        <taxon>Sphingomonas</taxon>
    </lineage>
</organism>
<dbReference type="AlphaFoldDB" id="A0A4S1WE06"/>
<dbReference type="InterPro" id="IPR029058">
    <property type="entry name" value="AB_hydrolase_fold"/>
</dbReference>
<dbReference type="Gene3D" id="3.40.50.1820">
    <property type="entry name" value="alpha/beta hydrolase"/>
    <property type="match status" value="1"/>
</dbReference>